<dbReference type="CDD" id="cd02440">
    <property type="entry name" value="AdoMet_MTases"/>
    <property type="match status" value="1"/>
</dbReference>
<feature type="domain" description="Methyltransferase type 11" evidence="1">
    <location>
        <begin position="78"/>
        <end position="170"/>
    </location>
</feature>
<keyword evidence="2" id="KW-0808">Transferase</keyword>
<gene>
    <name evidence="2" type="ORF">DFO70_112119</name>
</gene>
<dbReference type="STRING" id="1399.VL14_08910"/>
<evidence type="ECO:0000313" key="3">
    <source>
        <dbReference type="Proteomes" id="UP000252731"/>
    </source>
</evidence>
<keyword evidence="2" id="KW-0489">Methyltransferase</keyword>
<dbReference type="AlphaFoldDB" id="A0A366JMK9"/>
<evidence type="ECO:0000313" key="2">
    <source>
        <dbReference type="EMBL" id="RBP89082.1"/>
    </source>
</evidence>
<keyword evidence="3" id="KW-1185">Reference proteome</keyword>
<organism evidence="2 3">
    <name type="scientific">Cytobacillus firmus</name>
    <name type="common">Bacillus firmus</name>
    <dbReference type="NCBI Taxonomy" id="1399"/>
    <lineage>
        <taxon>Bacteria</taxon>
        <taxon>Bacillati</taxon>
        <taxon>Bacillota</taxon>
        <taxon>Bacilli</taxon>
        <taxon>Bacillales</taxon>
        <taxon>Bacillaceae</taxon>
        <taxon>Cytobacillus</taxon>
    </lineage>
</organism>
<dbReference type="Pfam" id="PF08241">
    <property type="entry name" value="Methyltransf_11"/>
    <property type="match status" value="1"/>
</dbReference>
<comment type="caution">
    <text evidence="2">The sequence shown here is derived from an EMBL/GenBank/DDBJ whole genome shotgun (WGS) entry which is preliminary data.</text>
</comment>
<dbReference type="PANTHER" id="PTHR43861">
    <property type="entry name" value="TRANS-ACONITATE 2-METHYLTRANSFERASE-RELATED"/>
    <property type="match status" value="1"/>
</dbReference>
<dbReference type="Gene3D" id="3.40.50.150">
    <property type="entry name" value="Vaccinia Virus protein VP39"/>
    <property type="match status" value="1"/>
</dbReference>
<dbReference type="PANTHER" id="PTHR43861:SF1">
    <property type="entry name" value="TRANS-ACONITATE 2-METHYLTRANSFERASE"/>
    <property type="match status" value="1"/>
</dbReference>
<accession>A0A366JMK9</accession>
<dbReference type="InterPro" id="IPR029063">
    <property type="entry name" value="SAM-dependent_MTases_sf"/>
</dbReference>
<dbReference type="Proteomes" id="UP000252731">
    <property type="component" value="Unassembled WGS sequence"/>
</dbReference>
<sequence>MIILANLKYWELFLMNNRMHNRGDMMSTFNWSAEAEKLWDENSESWNAKSAAMWEEGSRKDIISFFEKHVKKGSAVCDLGCGDGYGSYKLALAGYRVIGIDVSEEMIHKAEKLNEKTGVVFKKEDISDLTLEENALDAVLAINSLEWTESPLDVLKEIRRTVKPGGRACIGILGPTAAPRANSYRRLYKEKVICNTMMPWEFERLAKENGWLKIDELGVYKKASDQLSKGSLTDELKQSLSFMWIFMLENKKNEGMGKE</sequence>
<dbReference type="GO" id="GO:0008757">
    <property type="term" value="F:S-adenosylmethionine-dependent methyltransferase activity"/>
    <property type="evidence" value="ECO:0007669"/>
    <property type="project" value="InterPro"/>
</dbReference>
<dbReference type="GO" id="GO:0032259">
    <property type="term" value="P:methylation"/>
    <property type="evidence" value="ECO:0007669"/>
    <property type="project" value="UniProtKB-KW"/>
</dbReference>
<protein>
    <submittedName>
        <fullName evidence="2">Methyltransferase family protein</fullName>
    </submittedName>
</protein>
<proteinExistence type="predicted"/>
<name>A0A366JMK9_CYTFI</name>
<evidence type="ECO:0000259" key="1">
    <source>
        <dbReference type="Pfam" id="PF08241"/>
    </source>
</evidence>
<dbReference type="InterPro" id="IPR013216">
    <property type="entry name" value="Methyltransf_11"/>
</dbReference>
<reference evidence="2 3" key="1">
    <citation type="submission" date="2018-06" db="EMBL/GenBank/DDBJ databases">
        <title>Freshwater and sediment microbial communities from various areas in North America, analyzing microbe dynamics in response to fracking.</title>
        <authorList>
            <person name="Lamendella R."/>
        </authorList>
    </citation>
    <scope>NUCLEOTIDE SEQUENCE [LARGE SCALE GENOMIC DNA]</scope>
    <source>
        <strain evidence="2 3">14_TX</strain>
    </source>
</reference>
<dbReference type="EMBL" id="QNSF01000012">
    <property type="protein sequence ID" value="RBP89082.1"/>
    <property type="molecule type" value="Genomic_DNA"/>
</dbReference>
<dbReference type="SUPFAM" id="SSF53335">
    <property type="entry name" value="S-adenosyl-L-methionine-dependent methyltransferases"/>
    <property type="match status" value="1"/>
</dbReference>